<reference evidence="2 3" key="1">
    <citation type="journal article" date="2008" name="Nature">
        <title>The Trichoplax genome and the nature of placozoans.</title>
        <authorList>
            <person name="Srivastava M."/>
            <person name="Begovic E."/>
            <person name="Chapman J."/>
            <person name="Putnam N.H."/>
            <person name="Hellsten U."/>
            <person name="Kawashima T."/>
            <person name="Kuo A."/>
            <person name="Mitros T."/>
            <person name="Salamov A."/>
            <person name="Carpenter M.L."/>
            <person name="Signorovitch A.Y."/>
            <person name="Moreno M.A."/>
            <person name="Kamm K."/>
            <person name="Grimwood J."/>
            <person name="Schmutz J."/>
            <person name="Shapiro H."/>
            <person name="Grigoriev I.V."/>
            <person name="Buss L.W."/>
            <person name="Schierwater B."/>
            <person name="Dellaporta S.L."/>
            <person name="Rokhsar D.S."/>
        </authorList>
    </citation>
    <scope>NUCLEOTIDE SEQUENCE [LARGE SCALE GENOMIC DNA]</scope>
    <source>
        <strain evidence="2 3">Grell-BS-1999</strain>
    </source>
</reference>
<feature type="transmembrane region" description="Helical" evidence="1">
    <location>
        <begin position="95"/>
        <end position="119"/>
    </location>
</feature>
<feature type="transmembrane region" description="Helical" evidence="1">
    <location>
        <begin position="63"/>
        <end position="83"/>
    </location>
</feature>
<keyword evidence="1" id="KW-1133">Transmembrane helix</keyword>
<feature type="transmembrane region" description="Helical" evidence="1">
    <location>
        <begin position="157"/>
        <end position="177"/>
    </location>
</feature>
<feature type="transmembrane region" description="Helical" evidence="1">
    <location>
        <begin position="131"/>
        <end position="151"/>
    </location>
</feature>
<dbReference type="AlphaFoldDB" id="B3S2S4"/>
<dbReference type="GeneID" id="6755750"/>
<dbReference type="KEGG" id="tad:TRIADDRAFT_58464"/>
<proteinExistence type="predicted"/>
<organism evidence="2 3">
    <name type="scientific">Trichoplax adhaerens</name>
    <name type="common">Trichoplax reptans</name>
    <dbReference type="NCBI Taxonomy" id="10228"/>
    <lineage>
        <taxon>Eukaryota</taxon>
        <taxon>Metazoa</taxon>
        <taxon>Placozoa</taxon>
        <taxon>Uniplacotomia</taxon>
        <taxon>Trichoplacea</taxon>
        <taxon>Trichoplacidae</taxon>
        <taxon>Trichoplax</taxon>
    </lineage>
</organism>
<sequence>MTAPSIDNVSTKIVPVAAANPAVWDVIRDDVKKVKIRDKDYKSYKQLNCENLLKKLKARRRKLWKILWLSMLMAFVLAFQQVIGYKLKKIFSIRLLPTTTFLGYGITVCLLGIRLSPFIVQADYLMQTTGLLILAYGVSFAIFNVLAAAIIELSDSIMLTLCLLPCPLYSNIILTFLEKSKIQFNTLTSVMIIIIGYGTYMLEPVREGERIRNLMASELNRKRIIDAYDENLIRRSTRNKLKI</sequence>
<dbReference type="InParanoid" id="B3S2S4"/>
<dbReference type="CTD" id="6755750"/>
<dbReference type="HOGENOM" id="CLU_1143864_0_0_1"/>
<dbReference type="EMBL" id="DS985248">
    <property type="protein sequence ID" value="EDV22840.1"/>
    <property type="molecule type" value="Genomic_DNA"/>
</dbReference>
<gene>
    <name evidence="2" type="ORF">TRIADDRAFT_58464</name>
</gene>
<dbReference type="RefSeq" id="XP_002114706.1">
    <property type="nucleotide sequence ID" value="XM_002114670.1"/>
</dbReference>
<keyword evidence="1" id="KW-0812">Transmembrane</keyword>
<protein>
    <submittedName>
        <fullName evidence="2">Uncharacterized protein</fullName>
    </submittedName>
</protein>
<evidence type="ECO:0000313" key="2">
    <source>
        <dbReference type="EMBL" id="EDV22840.1"/>
    </source>
</evidence>
<evidence type="ECO:0000313" key="3">
    <source>
        <dbReference type="Proteomes" id="UP000009022"/>
    </source>
</evidence>
<keyword evidence="1" id="KW-0472">Membrane</keyword>
<evidence type="ECO:0000256" key="1">
    <source>
        <dbReference type="SAM" id="Phobius"/>
    </source>
</evidence>
<name>B3S2S4_TRIAD</name>
<keyword evidence="3" id="KW-1185">Reference proteome</keyword>
<accession>B3S2S4</accession>
<dbReference type="Proteomes" id="UP000009022">
    <property type="component" value="Unassembled WGS sequence"/>
</dbReference>